<organism evidence="5 6">
    <name type="scientific">Rickettsia bellii str. RML Mogi</name>
    <dbReference type="NCBI Taxonomy" id="1359194"/>
    <lineage>
        <taxon>Bacteria</taxon>
        <taxon>Pseudomonadati</taxon>
        <taxon>Pseudomonadota</taxon>
        <taxon>Alphaproteobacteria</taxon>
        <taxon>Rickettsiales</taxon>
        <taxon>Rickettsiaceae</taxon>
        <taxon>Rickettsieae</taxon>
        <taxon>Rickettsia</taxon>
        <taxon>belli group</taxon>
    </lineage>
</organism>
<protein>
    <submittedName>
        <fullName evidence="5">C-5 cytosine-specific DNA methylase family protein</fullName>
    </submittedName>
</protein>
<dbReference type="Pfam" id="PF00145">
    <property type="entry name" value="DNA_methylase"/>
    <property type="match status" value="1"/>
</dbReference>
<keyword evidence="3" id="KW-0680">Restriction system</keyword>
<dbReference type="InterPro" id="IPR029063">
    <property type="entry name" value="SAM-dependent_MTases_sf"/>
</dbReference>
<dbReference type="Gene3D" id="3.40.50.150">
    <property type="entry name" value="Vaccinia Virus protein VP39"/>
    <property type="match status" value="1"/>
</dbReference>
<dbReference type="EMBL" id="LAOJ01000004">
    <property type="protein sequence ID" value="KJV90954.1"/>
    <property type="molecule type" value="Genomic_DNA"/>
</dbReference>
<sequence length="74" mass="8654">MILSPKDVGVPQTRKRAIILAVRQDIFNEEIIIKKEDITKENRNSIKDILIKKLSKDDMEKTKIDEDKIFILNC</sequence>
<evidence type="ECO:0000256" key="4">
    <source>
        <dbReference type="ARBA" id="ARBA00047422"/>
    </source>
</evidence>
<dbReference type="SUPFAM" id="SSF53335">
    <property type="entry name" value="S-adenosyl-L-methionine-dependent methyltransferases"/>
    <property type="match status" value="1"/>
</dbReference>
<dbReference type="GO" id="GO:0032259">
    <property type="term" value="P:methylation"/>
    <property type="evidence" value="ECO:0007669"/>
    <property type="project" value="UniProtKB-KW"/>
</dbReference>
<dbReference type="Proteomes" id="UP000033689">
    <property type="component" value="Unassembled WGS sequence"/>
</dbReference>
<reference evidence="5 6" key="1">
    <citation type="submission" date="2015-02" db="EMBL/GenBank/DDBJ databases">
        <title>Genome Sequencing of Rickettsiales.</title>
        <authorList>
            <person name="Daugherty S.C."/>
            <person name="Su Q."/>
            <person name="Abolude K."/>
            <person name="Beier-Sexton M."/>
            <person name="Carlyon J.A."/>
            <person name="Carter R."/>
            <person name="Day N.P."/>
            <person name="Dumler S.J."/>
            <person name="Dyachenko V."/>
            <person name="Godinez A."/>
            <person name="Kurtti T.J."/>
            <person name="Lichay M."/>
            <person name="Mullins K.E."/>
            <person name="Ott S."/>
            <person name="Pappas-Brown V."/>
            <person name="Paris D.H."/>
            <person name="Patel P."/>
            <person name="Richards A.L."/>
            <person name="Sadzewicz L."/>
            <person name="Sears K."/>
            <person name="Seidman D."/>
            <person name="Sengamalay N."/>
            <person name="Stenos J."/>
            <person name="Tallon L.J."/>
            <person name="Vincent G."/>
            <person name="Fraser C.M."/>
            <person name="Munderloh U."/>
            <person name="Dunning-Hotopp J.C."/>
        </authorList>
    </citation>
    <scope>NUCLEOTIDE SEQUENCE [LARGE SCALE GENOMIC DNA]</scope>
    <source>
        <strain evidence="5 6">RML Mogi</strain>
    </source>
</reference>
<dbReference type="InterPro" id="IPR001525">
    <property type="entry name" value="C5_MeTfrase"/>
</dbReference>
<dbReference type="GO" id="GO:0003886">
    <property type="term" value="F:DNA (cytosine-5-)-methyltransferase activity"/>
    <property type="evidence" value="ECO:0007669"/>
    <property type="project" value="UniProtKB-EC"/>
</dbReference>
<gene>
    <name evidence="5" type="ORF">RBEMOGI_1689</name>
</gene>
<comment type="caution">
    <text evidence="5">The sequence shown here is derived from an EMBL/GenBank/DDBJ whole genome shotgun (WGS) entry which is preliminary data.</text>
</comment>
<keyword evidence="1 5" id="KW-0489">Methyltransferase</keyword>
<name>A0A0F3QHN1_RICBE</name>
<proteinExistence type="predicted"/>
<comment type="catalytic activity">
    <reaction evidence="4">
        <text>a 2'-deoxycytidine in DNA + S-adenosyl-L-methionine = a 5-methyl-2'-deoxycytidine in DNA + S-adenosyl-L-homocysteine + H(+)</text>
        <dbReference type="Rhea" id="RHEA:13681"/>
        <dbReference type="Rhea" id="RHEA-COMP:11369"/>
        <dbReference type="Rhea" id="RHEA-COMP:11370"/>
        <dbReference type="ChEBI" id="CHEBI:15378"/>
        <dbReference type="ChEBI" id="CHEBI:57856"/>
        <dbReference type="ChEBI" id="CHEBI:59789"/>
        <dbReference type="ChEBI" id="CHEBI:85452"/>
        <dbReference type="ChEBI" id="CHEBI:85454"/>
        <dbReference type="EC" id="2.1.1.37"/>
    </reaction>
</comment>
<evidence type="ECO:0000256" key="2">
    <source>
        <dbReference type="ARBA" id="ARBA00022679"/>
    </source>
</evidence>
<dbReference type="GO" id="GO:0009307">
    <property type="term" value="P:DNA restriction-modification system"/>
    <property type="evidence" value="ECO:0007669"/>
    <property type="project" value="UniProtKB-KW"/>
</dbReference>
<dbReference type="AlphaFoldDB" id="A0A0F3QHN1"/>
<dbReference type="PATRIC" id="fig|1359194.3.peg.1731"/>
<evidence type="ECO:0000256" key="1">
    <source>
        <dbReference type="ARBA" id="ARBA00022603"/>
    </source>
</evidence>
<keyword evidence="2" id="KW-0808">Transferase</keyword>
<evidence type="ECO:0000313" key="6">
    <source>
        <dbReference type="Proteomes" id="UP000033689"/>
    </source>
</evidence>
<evidence type="ECO:0000256" key="3">
    <source>
        <dbReference type="ARBA" id="ARBA00022747"/>
    </source>
</evidence>
<accession>A0A0F3QHN1</accession>
<evidence type="ECO:0000313" key="5">
    <source>
        <dbReference type="EMBL" id="KJV90954.1"/>
    </source>
</evidence>